<protein>
    <submittedName>
        <fullName evidence="1">Uncharacterized protein</fullName>
    </submittedName>
</protein>
<dbReference type="Proteomes" id="UP000015106">
    <property type="component" value="Chromosome 3"/>
</dbReference>
<dbReference type="EnsemblPlants" id="TuG1812G0300001759.01.T01">
    <property type="protein sequence ID" value="TuG1812G0300001759.01.T01.cds268574"/>
    <property type="gene ID" value="TuG1812G0300001759.01"/>
</dbReference>
<organism evidence="1 2">
    <name type="scientific">Triticum urartu</name>
    <name type="common">Red wild einkorn</name>
    <name type="synonym">Crithodium urartu</name>
    <dbReference type="NCBI Taxonomy" id="4572"/>
    <lineage>
        <taxon>Eukaryota</taxon>
        <taxon>Viridiplantae</taxon>
        <taxon>Streptophyta</taxon>
        <taxon>Embryophyta</taxon>
        <taxon>Tracheophyta</taxon>
        <taxon>Spermatophyta</taxon>
        <taxon>Magnoliopsida</taxon>
        <taxon>Liliopsida</taxon>
        <taxon>Poales</taxon>
        <taxon>Poaceae</taxon>
        <taxon>BOP clade</taxon>
        <taxon>Pooideae</taxon>
        <taxon>Triticodae</taxon>
        <taxon>Triticeae</taxon>
        <taxon>Triticinae</taxon>
        <taxon>Triticum</taxon>
    </lineage>
</organism>
<sequence>MEPDEVHRMALLQLAKRQLFEPDTNLLYNPVIREQQTPQGNPEYSRQGWTSGRSFIAQCYYPVAPHRS</sequence>
<evidence type="ECO:0000313" key="1">
    <source>
        <dbReference type="EnsemblPlants" id="TuG1812G0300001759.01.T01.cds268574"/>
    </source>
</evidence>
<name>A0A8R7PQW2_TRIUA</name>
<reference evidence="2" key="1">
    <citation type="journal article" date="2013" name="Nature">
        <title>Draft genome of the wheat A-genome progenitor Triticum urartu.</title>
        <authorList>
            <person name="Ling H.Q."/>
            <person name="Zhao S."/>
            <person name="Liu D."/>
            <person name="Wang J."/>
            <person name="Sun H."/>
            <person name="Zhang C."/>
            <person name="Fan H."/>
            <person name="Li D."/>
            <person name="Dong L."/>
            <person name="Tao Y."/>
            <person name="Gao C."/>
            <person name="Wu H."/>
            <person name="Li Y."/>
            <person name="Cui Y."/>
            <person name="Guo X."/>
            <person name="Zheng S."/>
            <person name="Wang B."/>
            <person name="Yu K."/>
            <person name="Liang Q."/>
            <person name="Yang W."/>
            <person name="Lou X."/>
            <person name="Chen J."/>
            <person name="Feng M."/>
            <person name="Jian J."/>
            <person name="Zhang X."/>
            <person name="Luo G."/>
            <person name="Jiang Y."/>
            <person name="Liu J."/>
            <person name="Wang Z."/>
            <person name="Sha Y."/>
            <person name="Zhang B."/>
            <person name="Wu H."/>
            <person name="Tang D."/>
            <person name="Shen Q."/>
            <person name="Xue P."/>
            <person name="Zou S."/>
            <person name="Wang X."/>
            <person name="Liu X."/>
            <person name="Wang F."/>
            <person name="Yang Y."/>
            <person name="An X."/>
            <person name="Dong Z."/>
            <person name="Zhang K."/>
            <person name="Zhang X."/>
            <person name="Luo M.C."/>
            <person name="Dvorak J."/>
            <person name="Tong Y."/>
            <person name="Wang J."/>
            <person name="Yang H."/>
            <person name="Li Z."/>
            <person name="Wang D."/>
            <person name="Zhang A."/>
            <person name="Wang J."/>
        </authorList>
    </citation>
    <scope>NUCLEOTIDE SEQUENCE</scope>
    <source>
        <strain evidence="2">cv. G1812</strain>
    </source>
</reference>
<accession>A0A8R7PQW2</accession>
<evidence type="ECO:0000313" key="2">
    <source>
        <dbReference type="Proteomes" id="UP000015106"/>
    </source>
</evidence>
<keyword evidence="2" id="KW-1185">Reference proteome</keyword>
<reference evidence="1" key="2">
    <citation type="submission" date="2018-03" db="EMBL/GenBank/DDBJ databases">
        <title>The Triticum urartu genome reveals the dynamic nature of wheat genome evolution.</title>
        <authorList>
            <person name="Ling H."/>
            <person name="Ma B."/>
            <person name="Shi X."/>
            <person name="Liu H."/>
            <person name="Dong L."/>
            <person name="Sun H."/>
            <person name="Cao Y."/>
            <person name="Gao Q."/>
            <person name="Zheng S."/>
            <person name="Li Y."/>
            <person name="Yu Y."/>
            <person name="Du H."/>
            <person name="Qi M."/>
            <person name="Li Y."/>
            <person name="Yu H."/>
            <person name="Cui Y."/>
            <person name="Wang N."/>
            <person name="Chen C."/>
            <person name="Wu H."/>
            <person name="Zhao Y."/>
            <person name="Zhang J."/>
            <person name="Li Y."/>
            <person name="Zhou W."/>
            <person name="Zhang B."/>
            <person name="Hu W."/>
            <person name="Eijk M."/>
            <person name="Tang J."/>
            <person name="Witsenboer H."/>
            <person name="Zhao S."/>
            <person name="Li Z."/>
            <person name="Zhang A."/>
            <person name="Wang D."/>
            <person name="Liang C."/>
        </authorList>
    </citation>
    <scope>NUCLEOTIDE SEQUENCE [LARGE SCALE GENOMIC DNA]</scope>
    <source>
        <strain evidence="1">cv. G1812</strain>
    </source>
</reference>
<reference evidence="1" key="3">
    <citation type="submission" date="2022-06" db="UniProtKB">
        <authorList>
            <consortium name="EnsemblPlants"/>
        </authorList>
    </citation>
    <scope>IDENTIFICATION</scope>
</reference>
<proteinExistence type="predicted"/>
<dbReference type="Gramene" id="TuG1812G0300001759.01.T01">
    <property type="protein sequence ID" value="TuG1812G0300001759.01.T01.cds268574"/>
    <property type="gene ID" value="TuG1812G0300001759.01"/>
</dbReference>
<dbReference type="AlphaFoldDB" id="A0A8R7PQW2"/>